<dbReference type="Gene3D" id="1.10.287.110">
    <property type="entry name" value="DnaJ domain"/>
    <property type="match status" value="1"/>
</dbReference>
<sequence>VTPEASHAQLLRTLVSKHFATPAPASRFGNIFATAQSGPSPKPAEPGRSGPAPSAGYGDGSKAFRANLAAQGIPQRPNAAAPSVAAAGRHVPPRTSSASAKPKAAVPPEVVAAFKMLLLDVTATEEQVKKSYRRLALRYHP</sequence>
<keyword evidence="5" id="KW-1185">Reference proteome</keyword>
<gene>
    <name evidence="3" type="ORF">C1SCF055_LOCUS28137</name>
</gene>
<dbReference type="AlphaFoldDB" id="A0A9P1D3D3"/>
<feature type="non-terminal residue" evidence="3">
    <location>
        <position position="141"/>
    </location>
</feature>
<dbReference type="PROSITE" id="PS50076">
    <property type="entry name" value="DNAJ_2"/>
    <property type="match status" value="1"/>
</dbReference>
<dbReference type="InterPro" id="IPR036869">
    <property type="entry name" value="J_dom_sf"/>
</dbReference>
<feature type="compositionally biased region" description="Low complexity" evidence="1">
    <location>
        <begin position="96"/>
        <end position="105"/>
    </location>
</feature>
<dbReference type="EMBL" id="CAMXCT020003057">
    <property type="protein sequence ID" value="CAL1155541.1"/>
    <property type="molecule type" value="Genomic_DNA"/>
</dbReference>
<feature type="domain" description="J" evidence="2">
    <location>
        <begin position="112"/>
        <end position="141"/>
    </location>
</feature>
<evidence type="ECO:0000313" key="3">
    <source>
        <dbReference type="EMBL" id="CAI4002166.1"/>
    </source>
</evidence>
<evidence type="ECO:0000259" key="2">
    <source>
        <dbReference type="PROSITE" id="PS50076"/>
    </source>
</evidence>
<accession>A0A9P1D3D3</accession>
<evidence type="ECO:0000313" key="4">
    <source>
        <dbReference type="EMBL" id="CAL4789478.1"/>
    </source>
</evidence>
<dbReference type="EMBL" id="CAMXCT010003057">
    <property type="protein sequence ID" value="CAI4002166.1"/>
    <property type="molecule type" value="Genomic_DNA"/>
</dbReference>
<dbReference type="PRINTS" id="PR00625">
    <property type="entry name" value="JDOMAIN"/>
</dbReference>
<organism evidence="3">
    <name type="scientific">Cladocopium goreaui</name>
    <dbReference type="NCBI Taxonomy" id="2562237"/>
    <lineage>
        <taxon>Eukaryota</taxon>
        <taxon>Sar</taxon>
        <taxon>Alveolata</taxon>
        <taxon>Dinophyceae</taxon>
        <taxon>Suessiales</taxon>
        <taxon>Symbiodiniaceae</taxon>
        <taxon>Cladocopium</taxon>
    </lineage>
</organism>
<reference evidence="4 5" key="2">
    <citation type="submission" date="2024-05" db="EMBL/GenBank/DDBJ databases">
        <authorList>
            <person name="Chen Y."/>
            <person name="Shah S."/>
            <person name="Dougan E. K."/>
            <person name="Thang M."/>
            <person name="Chan C."/>
        </authorList>
    </citation>
    <scope>NUCLEOTIDE SEQUENCE [LARGE SCALE GENOMIC DNA]</scope>
</reference>
<dbReference type="Proteomes" id="UP001152797">
    <property type="component" value="Unassembled WGS sequence"/>
</dbReference>
<comment type="caution">
    <text evidence="3">The sequence shown here is derived from an EMBL/GenBank/DDBJ whole genome shotgun (WGS) entry which is preliminary data.</text>
</comment>
<feature type="non-terminal residue" evidence="3">
    <location>
        <position position="1"/>
    </location>
</feature>
<evidence type="ECO:0000256" key="1">
    <source>
        <dbReference type="SAM" id="MobiDB-lite"/>
    </source>
</evidence>
<protein>
    <recommendedName>
        <fullName evidence="2">J domain-containing protein</fullName>
    </recommendedName>
</protein>
<dbReference type="SUPFAM" id="SSF46565">
    <property type="entry name" value="Chaperone J-domain"/>
    <property type="match status" value="1"/>
</dbReference>
<name>A0A9P1D3D3_9DINO</name>
<dbReference type="CDD" id="cd06257">
    <property type="entry name" value="DnaJ"/>
    <property type="match status" value="1"/>
</dbReference>
<dbReference type="InterPro" id="IPR001623">
    <property type="entry name" value="DnaJ_domain"/>
</dbReference>
<feature type="region of interest" description="Disordered" evidence="1">
    <location>
        <begin position="30"/>
        <end position="105"/>
    </location>
</feature>
<proteinExistence type="predicted"/>
<evidence type="ECO:0000313" key="5">
    <source>
        <dbReference type="Proteomes" id="UP001152797"/>
    </source>
</evidence>
<reference evidence="3" key="1">
    <citation type="submission" date="2022-10" db="EMBL/GenBank/DDBJ databases">
        <authorList>
            <person name="Chen Y."/>
            <person name="Dougan E. K."/>
            <person name="Chan C."/>
            <person name="Rhodes N."/>
            <person name="Thang M."/>
        </authorList>
    </citation>
    <scope>NUCLEOTIDE SEQUENCE</scope>
</reference>
<dbReference type="EMBL" id="CAMXCT030003057">
    <property type="protein sequence ID" value="CAL4789478.1"/>
    <property type="molecule type" value="Genomic_DNA"/>
</dbReference>